<evidence type="ECO:0000256" key="1">
    <source>
        <dbReference type="SAM" id="Phobius"/>
    </source>
</evidence>
<feature type="transmembrane region" description="Helical" evidence="1">
    <location>
        <begin position="12"/>
        <end position="28"/>
    </location>
</feature>
<dbReference type="Proteomes" id="UP000292985">
    <property type="component" value="Unassembled WGS sequence"/>
</dbReference>
<dbReference type="Pfam" id="PF19040">
    <property type="entry name" value="SGNH"/>
    <property type="match status" value="1"/>
</dbReference>
<keyword evidence="1" id="KW-0812">Transmembrane</keyword>
<feature type="transmembrane region" description="Helical" evidence="1">
    <location>
        <begin position="224"/>
        <end position="239"/>
    </location>
</feature>
<protein>
    <submittedName>
        <fullName evidence="4">Acyltransferase</fullName>
    </submittedName>
</protein>
<feature type="transmembrane region" description="Helical" evidence="1">
    <location>
        <begin position="330"/>
        <end position="347"/>
    </location>
</feature>
<dbReference type="EMBL" id="RCYA01000001">
    <property type="protein sequence ID" value="RYT46411.1"/>
    <property type="molecule type" value="Genomic_DNA"/>
</dbReference>
<sequence>MAEKNFRKDINGLRAIAVLSVLVFHFSPSFLPGGFAGVDVFFVISGFLMTSIIFRGVENNNFSIVKFLIARCKRIVPALVAVVVTLLIVGYLIFEPLTYQAIGKHSFSSLLFISNFTYFFESGYFDADSRSKFLLHTWSLSVEWQFYIIYPIIVYALSKILSLSKIKIAVVVAAIISLSLSVYVSYTDPSAAYFMLYTRAWEMMVGGLAFLYPLTRYKEHSGKIEIAGIALIAVSIALISDKTPWPGYAALLPVVGAYFVILADNKKSILSNVILQKAGLWSYSIYLAHWPAIVILGKFNIDVSFLTYLYIVLAISIILYYTVEKRRNYGIGLCCMFVIAIYASYYVSENGVKSRVDEKFGLTAKEFHAKYYGGVGFKHEGTAEKIGDEKPAFILFGDSYARQYLRFLKENGYSFISIMKDGCYYFGNYINHSSTWGDNACRKRYNTLVDIMASNPGIPVVISLSWLDYDGNISSGNNQKKITGSDYKNMVLSDLSRLTNDNRDFAIIGSNFQTRGNIAFECLARKSMMPPLFRDMFSNCESQETIIPVQINNDLKKFTNGKSNVEFIDPNEYLCNEGKCSIVTKGEPVLSDGTHLSYYGTLVAGNGMFKRFRER</sequence>
<organism evidence="4 5">
    <name type="scientific">Citrobacter amalonaticus</name>
    <dbReference type="NCBI Taxonomy" id="35703"/>
    <lineage>
        <taxon>Bacteria</taxon>
        <taxon>Pseudomonadati</taxon>
        <taxon>Pseudomonadota</taxon>
        <taxon>Gammaproteobacteria</taxon>
        <taxon>Enterobacterales</taxon>
        <taxon>Enterobacteriaceae</taxon>
        <taxon>Citrobacter</taxon>
    </lineage>
</organism>
<keyword evidence="1" id="KW-0472">Membrane</keyword>
<keyword evidence="4" id="KW-0012">Acyltransferase</keyword>
<feature type="transmembrane region" description="Helical" evidence="1">
    <location>
        <begin position="305"/>
        <end position="323"/>
    </location>
</feature>
<keyword evidence="5" id="KW-1185">Reference proteome</keyword>
<dbReference type="Pfam" id="PF01757">
    <property type="entry name" value="Acyl_transf_3"/>
    <property type="match status" value="1"/>
</dbReference>
<accession>A0ABY0HZS0</accession>
<dbReference type="InterPro" id="IPR043968">
    <property type="entry name" value="SGNH"/>
</dbReference>
<comment type="caution">
    <text evidence="4">The sequence shown here is derived from an EMBL/GenBank/DDBJ whole genome shotgun (WGS) entry which is preliminary data.</text>
</comment>
<feature type="domain" description="Acyltransferase 3" evidence="2">
    <location>
        <begin position="8"/>
        <end position="318"/>
    </location>
</feature>
<proteinExistence type="predicted"/>
<evidence type="ECO:0000259" key="2">
    <source>
        <dbReference type="Pfam" id="PF01757"/>
    </source>
</evidence>
<name>A0ABY0HZS0_CITAM</name>
<feature type="transmembrane region" description="Helical" evidence="1">
    <location>
        <begin position="192"/>
        <end position="212"/>
    </location>
</feature>
<dbReference type="PANTHER" id="PTHR23028">
    <property type="entry name" value="ACETYLTRANSFERASE"/>
    <property type="match status" value="1"/>
</dbReference>
<dbReference type="PANTHER" id="PTHR23028:SF53">
    <property type="entry name" value="ACYL_TRANSF_3 DOMAIN-CONTAINING PROTEIN"/>
    <property type="match status" value="1"/>
</dbReference>
<dbReference type="GO" id="GO:0016746">
    <property type="term" value="F:acyltransferase activity"/>
    <property type="evidence" value="ECO:0007669"/>
    <property type="project" value="UniProtKB-KW"/>
</dbReference>
<feature type="transmembrane region" description="Helical" evidence="1">
    <location>
        <begin position="168"/>
        <end position="186"/>
    </location>
</feature>
<feature type="transmembrane region" description="Helical" evidence="1">
    <location>
        <begin position="144"/>
        <end position="161"/>
    </location>
</feature>
<dbReference type="RefSeq" id="WP_130097131.1">
    <property type="nucleotide sequence ID" value="NZ_JAACOV010000006.1"/>
</dbReference>
<reference evidence="4 5" key="1">
    <citation type="journal article" date="2019" name="Science, e1252229">
        <title>Invertible promoters mediate bacterial phase variation, antibiotic resistance, and host adaptation in the gut.</title>
        <authorList>
            <person name="Jiang X."/>
            <person name="Hall A.B."/>
            <person name="Arthur T.D."/>
            <person name="Plichta D.R."/>
            <person name="Covington C.T."/>
            <person name="Poyet M."/>
            <person name="Crothers J."/>
            <person name="Moses P.L."/>
            <person name="Tolonen A.C."/>
            <person name="Vlamakis H."/>
            <person name="Alm E.J."/>
            <person name="Xavier R.J."/>
        </authorList>
    </citation>
    <scope>NUCLEOTIDE SEQUENCE [LARGE SCALE GENOMIC DNA]</scope>
    <source>
        <strain evidence="5">ca_0067</strain>
    </source>
</reference>
<keyword evidence="4" id="KW-0808">Transferase</keyword>
<evidence type="ECO:0000313" key="4">
    <source>
        <dbReference type="EMBL" id="RYT46411.1"/>
    </source>
</evidence>
<evidence type="ECO:0000259" key="3">
    <source>
        <dbReference type="Pfam" id="PF19040"/>
    </source>
</evidence>
<dbReference type="InterPro" id="IPR050879">
    <property type="entry name" value="Acyltransferase_3"/>
</dbReference>
<feature type="transmembrane region" description="Helical" evidence="1">
    <location>
        <begin position="34"/>
        <end position="54"/>
    </location>
</feature>
<keyword evidence="1" id="KW-1133">Transmembrane helix</keyword>
<evidence type="ECO:0000313" key="5">
    <source>
        <dbReference type="Proteomes" id="UP000292985"/>
    </source>
</evidence>
<dbReference type="InterPro" id="IPR002656">
    <property type="entry name" value="Acyl_transf_3_dom"/>
</dbReference>
<feature type="transmembrane region" description="Helical" evidence="1">
    <location>
        <begin position="75"/>
        <end position="94"/>
    </location>
</feature>
<gene>
    <name evidence="4" type="ORF">EAJ18_01705</name>
</gene>
<feature type="domain" description="SGNH" evidence="3">
    <location>
        <begin position="384"/>
        <end position="602"/>
    </location>
</feature>
<feature type="transmembrane region" description="Helical" evidence="1">
    <location>
        <begin position="245"/>
        <end position="263"/>
    </location>
</feature>